<comment type="caution">
    <text evidence="1">The sequence shown here is derived from an EMBL/GenBank/DDBJ whole genome shotgun (WGS) entry which is preliminary data.</text>
</comment>
<keyword evidence="2" id="KW-1185">Reference proteome</keyword>
<accession>A0A9P5NNJ3</accession>
<organism evidence="1 2">
    <name type="scientific">Gymnopilus junonius</name>
    <name type="common">Spectacular rustgill mushroom</name>
    <name type="synonym">Gymnopilus spectabilis subsp. junonius</name>
    <dbReference type="NCBI Taxonomy" id="109634"/>
    <lineage>
        <taxon>Eukaryota</taxon>
        <taxon>Fungi</taxon>
        <taxon>Dikarya</taxon>
        <taxon>Basidiomycota</taxon>
        <taxon>Agaricomycotina</taxon>
        <taxon>Agaricomycetes</taxon>
        <taxon>Agaricomycetidae</taxon>
        <taxon>Agaricales</taxon>
        <taxon>Agaricineae</taxon>
        <taxon>Hymenogastraceae</taxon>
        <taxon>Gymnopilus</taxon>
    </lineage>
</organism>
<dbReference type="EMBL" id="JADNYJ010000053">
    <property type="protein sequence ID" value="KAF8899485.1"/>
    <property type="molecule type" value="Genomic_DNA"/>
</dbReference>
<dbReference type="AlphaFoldDB" id="A0A9P5NNJ3"/>
<name>A0A9P5NNJ3_GYMJU</name>
<dbReference type="Proteomes" id="UP000724874">
    <property type="component" value="Unassembled WGS sequence"/>
</dbReference>
<sequence>MSMINFPSPSVYVTNISPRAVLNKHDRLDVENAACMKMKHIEKPSETEQSSSDTTYSLLFSDSIHQPPPLVKPRPLPLPSLATEPILIHPLLTYSPSRPQIQYEIGSCLSTINLPSESIKDGYKLWNRQPAMDPPDVGSLTIRMAGVSRPIIIFPATTNDSVVTVEDVLKVVHRNVLVAVHDDPWWINRLQRRLKGHASGLPGRSNHAGCVSCFHSGLWWGGLYPSPDERDVWILHTEGSTGNLPRSL</sequence>
<protein>
    <submittedName>
        <fullName evidence="1">Uncharacterized protein</fullName>
    </submittedName>
</protein>
<dbReference type="OrthoDB" id="3172906at2759"/>
<evidence type="ECO:0000313" key="2">
    <source>
        <dbReference type="Proteomes" id="UP000724874"/>
    </source>
</evidence>
<gene>
    <name evidence="1" type="ORF">CPB84DRAFT_1780397</name>
</gene>
<proteinExistence type="predicted"/>
<reference evidence="1" key="1">
    <citation type="submission" date="2020-11" db="EMBL/GenBank/DDBJ databases">
        <authorList>
            <consortium name="DOE Joint Genome Institute"/>
            <person name="Ahrendt S."/>
            <person name="Riley R."/>
            <person name="Andreopoulos W."/>
            <person name="LaButti K."/>
            <person name="Pangilinan J."/>
            <person name="Ruiz-duenas F.J."/>
            <person name="Barrasa J.M."/>
            <person name="Sanchez-Garcia M."/>
            <person name="Camarero S."/>
            <person name="Miyauchi S."/>
            <person name="Serrano A."/>
            <person name="Linde D."/>
            <person name="Babiker R."/>
            <person name="Drula E."/>
            <person name="Ayuso-Fernandez I."/>
            <person name="Pacheco R."/>
            <person name="Padilla G."/>
            <person name="Ferreira P."/>
            <person name="Barriuso J."/>
            <person name="Kellner H."/>
            <person name="Castanera R."/>
            <person name="Alfaro M."/>
            <person name="Ramirez L."/>
            <person name="Pisabarro A.G."/>
            <person name="Kuo A."/>
            <person name="Tritt A."/>
            <person name="Lipzen A."/>
            <person name="He G."/>
            <person name="Yan M."/>
            <person name="Ng V."/>
            <person name="Cullen D."/>
            <person name="Martin F."/>
            <person name="Rosso M.-N."/>
            <person name="Henrissat B."/>
            <person name="Hibbett D."/>
            <person name="Martinez A.T."/>
            <person name="Grigoriev I.V."/>
        </authorList>
    </citation>
    <scope>NUCLEOTIDE SEQUENCE</scope>
    <source>
        <strain evidence="1">AH 44721</strain>
    </source>
</reference>
<evidence type="ECO:0000313" key="1">
    <source>
        <dbReference type="EMBL" id="KAF8899485.1"/>
    </source>
</evidence>